<evidence type="ECO:0000256" key="3">
    <source>
        <dbReference type="SAM" id="MobiDB-lite"/>
    </source>
</evidence>
<keyword evidence="4" id="KW-0812">Transmembrane</keyword>
<dbReference type="InterPro" id="IPR011055">
    <property type="entry name" value="Dup_hybrid_motif"/>
</dbReference>
<feature type="coiled-coil region" evidence="2">
    <location>
        <begin position="1094"/>
        <end position="1121"/>
    </location>
</feature>
<keyword evidence="2" id="KW-0175">Coiled coil</keyword>
<dbReference type="NCBIfam" id="TIGR01760">
    <property type="entry name" value="tape_meas_TP901"/>
    <property type="match status" value="1"/>
</dbReference>
<evidence type="ECO:0000256" key="1">
    <source>
        <dbReference type="ARBA" id="ARBA00007734"/>
    </source>
</evidence>
<dbReference type="RefSeq" id="WP_191814468.1">
    <property type="nucleotide sequence ID" value="NZ_JACSPV010000032.1"/>
</dbReference>
<feature type="coiled-coil region" evidence="2">
    <location>
        <begin position="1333"/>
        <end position="1392"/>
    </location>
</feature>
<evidence type="ECO:0000313" key="8">
    <source>
        <dbReference type="EMBL" id="MBD8006541.1"/>
    </source>
</evidence>
<keyword evidence="4" id="KW-0472">Membrane</keyword>
<sequence length="2142" mass="238661">MSEELQIKVVGSLDANATQQKIQQQLKKIKDTAIELKIDNKALSIIKEFNDGFKQLEKVAKNSGKVIEEAIMPDGTKVKRTFFDGLDKEFAETTTKAKNMGKTMTDSFGNAKTTVDQLREGFTKLIRESERFNASRQKISGTIQAQDDLGNKKIKISTDHNGDVSGYNITQDHKKELDLIEQMARAREQSTARKLADDRKLAENQAKAINLNRELLQQEKEKLELFKKNFAIDANKLLKTHAKTVDGDGLRKLMYDVEKLNVSMPNVSKHIQDAKLGMKQFRAEASEAARSSMTLGQALEQAMLKFPIWLGASTAIFGTIRLFKEMTGVIREVDDRLVSLKKVMDEDTNFAKLLQTAIDSSEKFARSIGESLDAMEEFAKQGYVESELRDLTEAGLVAANVAELTSQQASEYLTSSLIQWKKETSEAMGIVDSWNQISNNYATTSEKLAQGHSRAGATAKLMNLTFDETNAILGTVTAATKQSGNEIGNFLKNVLPRLTSQPAEDALSMVGVDLLDVNTGEMRHVIDIYQEVADKLKTMDKYNQSIVIEGLAGKYHGTRMAAFLDDLGSADSMYRQMLDSSMNSQGSALQENEVYMESITARAQLARVEFEKMSLSFGEAFLSETMIQAYQGFGALFEAITKTSGAIGGLPTIFSAAGIAAVIFSKSLRTLTTDFIFLKEGADRASIATKALSISFKSIVASTGVGLAFLGIGWALEQMLASMGRAREAQEEMEQRQRDALSSFENGKKSLDELTKSYEVYEKKISSGNYNLDDLNEFNRIRNEIAEVLPNMVIGEDQYGNKILKTSDQINTQIQSLEKQIELQEKLDAIKRKEEVEDNYSTAKKELDKQKDNKSNFFDGMQAQYNSAEKLYKQFDSLEEQRQKKLKEGKDLDFLQKDSYDYIQRKIQEYENLDNVITGASLTFQDAAKEYIKNAMTMDDSISKSTASVIDGFVSIVATSGASEDKINEVFQSFKNNLDNKDFKKPFIELGDAIEEYEKKVEEGLRGDDLNEYSKKVEEAFNKVKSSLVKIAKDNGIDGAELKGIYSDLDMVFKNFILSNLDFESIAKSTGKTVEELKIELGFLNDELGETSGATEAADKAEDLRTELEKLIDTYYELNNAKQHDQAATLLGTDIYNEFANQLSPINKLLEDMAEGKRISAHEAIQLISKEKDLANAIKIENGIVKVNQQAVLELRDAKLASYQDMIKAKQAELEAEKLAVQQKLKLYKVDLQGVKTLAEARARATKQMLEATDGNMSFLIQSGAFGAVNREIHQNLAPIFEAEKVLDSLSSLASAGLKNVGTSAEKASKATDKAKKSQKDANKEYEHSIYVSDKFKQALEKLNLQLEKQRALQESLPKHSKKYREALQKEINLLKEKNKLIQEEHKSINKQIKSGKIQQKGIVQVPSSGVTPVSVKSTKVSGYSGQYSKEINAAAKKYGVDPHLIAAIIKQESNFNPNARSHVGAQGLMQLMPATARGLGVKNAYNPAENIMGGTKYIAQQLKAFGGNLEKALAAYNAGPGNVRKYGGIPPFRETQNYVKKVVSDYNSKIANSTSTVVKSATQNVASYYLNNFRQTSKFGDTAGRSSAHKGLDFANGRQGDPVKALRGGKVITATYSNSAGYWVVVQQDDGTVAKYMHMQKGLNVKAGQTIKAGQQLGKVGNTGHSTGAHLHLQIEQGGKAIDPLPYLKELQSKQSKDVAQQAKDVDDAKSTLIQLEQDSLEIQKQLQQLYMDIIESQLAEFDRIKESYEDDLAKIDLIQKREVSTSKQWLNQQAKKEEILKKQIDQEKKAIDFIKKQIKSNKDLNKAQKALLQDQLVDRYKTLSSLESTLLDERISMAETIIDTYKKGLEAQKKAALDAIDEIIKGINKAADDESYKKKLEKAQKDRQEILDEIASLSLDDSDAAKKRISELQKQLQEQEESLFEMQEDRAREERIANLEEQKEEIENKYDDLLNDERKFNKMRSDIINANTKEIRKELDKFYANIKANTKILGKSISNNLIDLINQANSYMGNKKNKPIKIAQAKTGGLLPSWGPEGKAMIVHEDEMILSKPDTSNFLEAMKVSKDIFTGNLPKDLLTSKLPKLPQIKSPTIGGEQTNITNHFDYGGISLRVDNLKGNKNDAEILLEEIFNGVKARGGR</sequence>
<feature type="compositionally biased region" description="Basic and acidic residues" evidence="3">
    <location>
        <begin position="1307"/>
        <end position="1324"/>
    </location>
</feature>
<keyword evidence="9" id="KW-1185">Reference proteome</keyword>
<dbReference type="CDD" id="cd12797">
    <property type="entry name" value="M23_peptidase"/>
    <property type="match status" value="1"/>
</dbReference>
<feature type="transmembrane region" description="Helical" evidence="4">
    <location>
        <begin position="645"/>
        <end position="664"/>
    </location>
</feature>
<evidence type="ECO:0000259" key="5">
    <source>
        <dbReference type="Pfam" id="PF01464"/>
    </source>
</evidence>
<dbReference type="InterPro" id="IPR000189">
    <property type="entry name" value="Transglyc_AS"/>
</dbReference>
<dbReference type="InterPro" id="IPR010090">
    <property type="entry name" value="Phage_tape_meas"/>
</dbReference>
<dbReference type="SUPFAM" id="SSF51261">
    <property type="entry name" value="Duplicated hybrid motif"/>
    <property type="match status" value="1"/>
</dbReference>
<evidence type="ECO:0000313" key="9">
    <source>
        <dbReference type="Proteomes" id="UP000648182"/>
    </source>
</evidence>
<dbReference type="Gene3D" id="1.10.530.10">
    <property type="match status" value="1"/>
</dbReference>
<dbReference type="SUPFAM" id="SSF53955">
    <property type="entry name" value="Lysozyme-like"/>
    <property type="match status" value="1"/>
</dbReference>
<dbReference type="Pfam" id="PF01464">
    <property type="entry name" value="SLT"/>
    <property type="match status" value="1"/>
</dbReference>
<dbReference type="Pfam" id="PF01551">
    <property type="entry name" value="Peptidase_M23"/>
    <property type="match status" value="1"/>
</dbReference>
<feature type="domain" description="Transglycosylase SLT" evidence="5">
    <location>
        <begin position="1432"/>
        <end position="1539"/>
    </location>
</feature>
<dbReference type="CDD" id="cd00254">
    <property type="entry name" value="LT-like"/>
    <property type="match status" value="1"/>
</dbReference>
<dbReference type="Gene3D" id="2.70.70.10">
    <property type="entry name" value="Glucose Permease (Domain IIA)"/>
    <property type="match status" value="1"/>
</dbReference>
<proteinExistence type="inferred from homology"/>
<accession>A0ABR8VP51</accession>
<feature type="domain" description="M23ase beta-sheet core" evidence="6">
    <location>
        <begin position="1589"/>
        <end position="1685"/>
    </location>
</feature>
<feature type="coiled-coil region" evidence="2">
    <location>
        <begin position="1875"/>
        <end position="1965"/>
    </location>
</feature>
<comment type="caution">
    <text evidence="8">The sequence shown here is derived from an EMBL/GenBank/DDBJ whole genome shotgun (WGS) entry which is preliminary data.</text>
</comment>
<feature type="coiled-coil region" evidence="2">
    <location>
        <begin position="807"/>
        <end position="888"/>
    </location>
</feature>
<reference evidence="8 9" key="1">
    <citation type="submission" date="2020-08" db="EMBL/GenBank/DDBJ databases">
        <title>A Genomic Blueprint of the Chicken Gut Microbiome.</title>
        <authorList>
            <person name="Gilroy R."/>
            <person name="Ravi A."/>
            <person name="Getino M."/>
            <person name="Pursley I."/>
            <person name="Horton D.L."/>
            <person name="Alikhan N.-F."/>
            <person name="Baker D."/>
            <person name="Gharbi K."/>
            <person name="Hall N."/>
            <person name="Watson M."/>
            <person name="Adriaenssens E.M."/>
            <person name="Foster-Nyarko E."/>
            <person name="Jarju S."/>
            <person name="Secka A."/>
            <person name="Antonio M."/>
            <person name="Oren A."/>
            <person name="Chaudhuri R."/>
            <person name="La Ragione R.M."/>
            <person name="Hildebrand F."/>
            <person name="Pallen M.J."/>
        </authorList>
    </citation>
    <scope>NUCLEOTIDE SEQUENCE [LARGE SCALE GENOMIC DNA]</scope>
    <source>
        <strain evidence="8 9">Sa1BUA2</strain>
    </source>
</reference>
<evidence type="ECO:0000259" key="7">
    <source>
        <dbReference type="Pfam" id="PF10145"/>
    </source>
</evidence>
<dbReference type="Pfam" id="PF10145">
    <property type="entry name" value="PhageMin_Tail"/>
    <property type="match status" value="1"/>
</dbReference>
<dbReference type="InterPro" id="IPR023346">
    <property type="entry name" value="Lysozyme-like_dom_sf"/>
</dbReference>
<dbReference type="PANTHER" id="PTHR37423">
    <property type="entry name" value="SOLUBLE LYTIC MUREIN TRANSGLYCOSYLASE-RELATED"/>
    <property type="match status" value="1"/>
</dbReference>
<comment type="similarity">
    <text evidence="1">Belongs to the transglycosylase Slt family.</text>
</comment>
<dbReference type="PANTHER" id="PTHR37423:SF2">
    <property type="entry name" value="MEMBRANE-BOUND LYTIC MUREIN TRANSGLYCOSYLASE C"/>
    <property type="match status" value="1"/>
</dbReference>
<dbReference type="InterPro" id="IPR008258">
    <property type="entry name" value="Transglycosylase_SLT_dom_1"/>
</dbReference>
<feature type="coiled-coil region" evidence="2">
    <location>
        <begin position="1700"/>
        <end position="1799"/>
    </location>
</feature>
<evidence type="ECO:0000256" key="4">
    <source>
        <dbReference type="SAM" id="Phobius"/>
    </source>
</evidence>
<evidence type="ECO:0000256" key="2">
    <source>
        <dbReference type="SAM" id="Coils"/>
    </source>
</evidence>
<dbReference type="Proteomes" id="UP000648182">
    <property type="component" value="Unassembled WGS sequence"/>
</dbReference>
<feature type="transmembrane region" description="Helical" evidence="4">
    <location>
        <begin position="694"/>
        <end position="716"/>
    </location>
</feature>
<feature type="coiled-coil region" evidence="2">
    <location>
        <begin position="192"/>
        <end position="221"/>
    </location>
</feature>
<feature type="domain" description="Phage tail tape measure protein" evidence="7">
    <location>
        <begin position="356"/>
        <end position="553"/>
    </location>
</feature>
<gene>
    <name evidence="8" type="ORF">H9631_15790</name>
</gene>
<feature type="region of interest" description="Disordered" evidence="3">
    <location>
        <begin position="1304"/>
        <end position="1324"/>
    </location>
</feature>
<dbReference type="PROSITE" id="PS00922">
    <property type="entry name" value="TRANSGLYCOSYLASE"/>
    <property type="match status" value="1"/>
</dbReference>
<protein>
    <submittedName>
        <fullName evidence="8">Phage tail tape measure protein</fullName>
    </submittedName>
</protein>
<keyword evidence="4" id="KW-1133">Transmembrane helix</keyword>
<dbReference type="EMBL" id="JACSPV010000032">
    <property type="protein sequence ID" value="MBD8006541.1"/>
    <property type="molecule type" value="Genomic_DNA"/>
</dbReference>
<organism evidence="8 9">
    <name type="scientific">Bacillus norwichensis</name>
    <dbReference type="NCBI Taxonomy" id="2762217"/>
    <lineage>
        <taxon>Bacteria</taxon>
        <taxon>Bacillati</taxon>
        <taxon>Bacillota</taxon>
        <taxon>Bacilli</taxon>
        <taxon>Bacillales</taxon>
        <taxon>Bacillaceae</taxon>
        <taxon>Bacillus</taxon>
    </lineage>
</organism>
<name>A0ABR8VP51_9BACI</name>
<dbReference type="InterPro" id="IPR016047">
    <property type="entry name" value="M23ase_b-sheet_dom"/>
</dbReference>
<evidence type="ECO:0000259" key="6">
    <source>
        <dbReference type="Pfam" id="PF01551"/>
    </source>
</evidence>